<dbReference type="AlphaFoldDB" id="A0A2Z6EWZ5"/>
<protein>
    <submittedName>
        <fullName evidence="1">Uncharacterized protein</fullName>
    </submittedName>
</protein>
<gene>
    <name evidence="1" type="ORF">MCB1EB_1819</name>
</gene>
<dbReference type="NCBIfam" id="NF033572">
    <property type="entry name" value="transpos_ISKra4"/>
    <property type="match status" value="1"/>
</dbReference>
<sequence length="332" mass="38684">MELLTEILPLSGNINRTSMQRHQQCVAERMEGELGEEQCQFIEGCPRDWAKQPLPGPSLTVGLDGGYVRASDQRSKNEGWFEALTGKSILSDGSDKVFAFVNQYDTKLKRRLYEVLKSQGLQMNQQIVFLSDGGDTVRDLQYYLSPESEHLLDWFHITMRLTVMRQMVKGMTTELKPDKYPETQSVLADLSQHLESLKWRLWHGDVLHALQHIDNLEDDLEMLEENPENKKKLKKAVREFHHYIEANQAFIPNYGDRYRHHETISTAFVESTVNYVVSKRFVKKQQMRWTRRGAHLLLQTRVQVLNGDLRQTFCRWFPCMKTQELAPLKEAA</sequence>
<evidence type="ECO:0000313" key="1">
    <source>
        <dbReference type="EMBL" id="BBE09980.1"/>
    </source>
</evidence>
<accession>A0A2Z6EWZ5</accession>
<reference evidence="1 2" key="1">
    <citation type="journal article" date="2018" name="Microbes Environ.">
        <title>Comparative Genomic Insights into Endofungal Lifestyles of Two Bacterial Endosymbionts, Mycoavidus cysteinexigens and Burkholderia rhizoxinica.</title>
        <authorList>
            <person name="Sharmin D."/>
            <person name="Guo Y."/>
            <person name="Nishizawa T."/>
            <person name="Ohshima S."/>
            <person name="Sato Y."/>
            <person name="Takashima Y."/>
            <person name="Narisawa K."/>
            <person name="Ohta H."/>
        </authorList>
    </citation>
    <scope>NUCLEOTIDE SEQUENCE [LARGE SCALE GENOMIC DNA]</scope>
    <source>
        <strain evidence="1 2">B1-EB</strain>
    </source>
</reference>
<proteinExistence type="predicted"/>
<dbReference type="EMBL" id="AP018150">
    <property type="protein sequence ID" value="BBE09980.1"/>
    <property type="molecule type" value="Genomic_DNA"/>
</dbReference>
<organism evidence="1 2">
    <name type="scientific">Mycoavidus cysteinexigens</name>
    <dbReference type="NCBI Taxonomy" id="1553431"/>
    <lineage>
        <taxon>Bacteria</taxon>
        <taxon>Pseudomonadati</taxon>
        <taxon>Pseudomonadota</taxon>
        <taxon>Betaproteobacteria</taxon>
        <taxon>Burkholderiales</taxon>
        <taxon>Burkholderiaceae</taxon>
        <taxon>Mycoavidus</taxon>
    </lineage>
</organism>
<dbReference type="KEGG" id="mcys:MCB1EB_1819"/>
<dbReference type="Proteomes" id="UP000282597">
    <property type="component" value="Chromosome"/>
</dbReference>
<evidence type="ECO:0000313" key="2">
    <source>
        <dbReference type="Proteomes" id="UP000282597"/>
    </source>
</evidence>
<name>A0A2Z6EWZ5_9BURK</name>
<keyword evidence="2" id="KW-1185">Reference proteome</keyword>